<dbReference type="Pfam" id="PF22936">
    <property type="entry name" value="Pol_BBD"/>
    <property type="match status" value="1"/>
</dbReference>
<dbReference type="InterPro" id="IPR001878">
    <property type="entry name" value="Znf_CCHC"/>
</dbReference>
<proteinExistence type="predicted"/>
<feature type="non-terminal residue" evidence="4">
    <location>
        <position position="1"/>
    </location>
</feature>
<dbReference type="AlphaFoldDB" id="A0A371F7M8"/>
<reference evidence="4" key="1">
    <citation type="submission" date="2018-05" db="EMBL/GenBank/DDBJ databases">
        <title>Draft genome of Mucuna pruriens seed.</title>
        <authorList>
            <person name="Nnadi N.E."/>
            <person name="Vos R."/>
            <person name="Hasami M.H."/>
            <person name="Devisetty U.K."/>
            <person name="Aguiy J.C."/>
        </authorList>
    </citation>
    <scope>NUCLEOTIDE SEQUENCE [LARGE SCALE GENOMIC DNA]</scope>
    <source>
        <strain evidence="4">JCA_2017</strain>
    </source>
</reference>
<evidence type="ECO:0000313" key="5">
    <source>
        <dbReference type="Proteomes" id="UP000257109"/>
    </source>
</evidence>
<dbReference type="Pfam" id="PF00098">
    <property type="entry name" value="zf-CCHC"/>
    <property type="match status" value="1"/>
</dbReference>
<dbReference type="EMBL" id="QJKJ01010222">
    <property type="protein sequence ID" value="RDX74298.1"/>
    <property type="molecule type" value="Genomic_DNA"/>
</dbReference>
<organism evidence="4 5">
    <name type="scientific">Mucuna pruriens</name>
    <name type="common">Velvet bean</name>
    <name type="synonym">Dolichos pruriens</name>
    <dbReference type="NCBI Taxonomy" id="157652"/>
    <lineage>
        <taxon>Eukaryota</taxon>
        <taxon>Viridiplantae</taxon>
        <taxon>Streptophyta</taxon>
        <taxon>Embryophyta</taxon>
        <taxon>Tracheophyta</taxon>
        <taxon>Spermatophyta</taxon>
        <taxon>Magnoliopsida</taxon>
        <taxon>eudicotyledons</taxon>
        <taxon>Gunneridae</taxon>
        <taxon>Pentapetalae</taxon>
        <taxon>rosids</taxon>
        <taxon>fabids</taxon>
        <taxon>Fabales</taxon>
        <taxon>Fabaceae</taxon>
        <taxon>Papilionoideae</taxon>
        <taxon>50 kb inversion clade</taxon>
        <taxon>NPAAA clade</taxon>
        <taxon>indigoferoid/millettioid clade</taxon>
        <taxon>Phaseoleae</taxon>
        <taxon>Mucuna</taxon>
    </lineage>
</organism>
<dbReference type="GO" id="GO:0003676">
    <property type="term" value="F:nucleic acid binding"/>
    <property type="evidence" value="ECO:0007669"/>
    <property type="project" value="InterPro"/>
</dbReference>
<comment type="caution">
    <text evidence="4">The sequence shown here is derived from an EMBL/GenBank/DDBJ whole genome shotgun (WGS) entry which is preliminary data.</text>
</comment>
<feature type="domain" description="CCHC-type" evidence="3">
    <location>
        <begin position="217"/>
        <end position="230"/>
    </location>
</feature>
<keyword evidence="1" id="KW-0479">Metal-binding</keyword>
<accession>A0A371F7M8</accession>
<evidence type="ECO:0000256" key="2">
    <source>
        <dbReference type="SAM" id="Coils"/>
    </source>
</evidence>
<dbReference type="InterPro" id="IPR025724">
    <property type="entry name" value="GAG-pre-integrase_dom"/>
</dbReference>
<dbReference type="Pfam" id="PF13976">
    <property type="entry name" value="gag_pre-integrs"/>
    <property type="match status" value="1"/>
</dbReference>
<dbReference type="GO" id="GO:0008270">
    <property type="term" value="F:zinc ion binding"/>
    <property type="evidence" value="ECO:0007669"/>
    <property type="project" value="UniProtKB-KW"/>
</dbReference>
<dbReference type="Proteomes" id="UP000257109">
    <property type="component" value="Unassembled WGS sequence"/>
</dbReference>
<dbReference type="SUPFAM" id="SSF57756">
    <property type="entry name" value="Retrovirus zinc finger-like domains"/>
    <property type="match status" value="1"/>
</dbReference>
<keyword evidence="1" id="KW-0862">Zinc</keyword>
<name>A0A371F7M8_MUCPR</name>
<keyword evidence="5" id="KW-1185">Reference proteome</keyword>
<dbReference type="Pfam" id="PF14223">
    <property type="entry name" value="Retrotran_gag_2"/>
    <property type="match status" value="1"/>
</dbReference>
<dbReference type="Gene3D" id="4.10.60.10">
    <property type="entry name" value="Zinc finger, CCHC-type"/>
    <property type="match status" value="1"/>
</dbReference>
<dbReference type="InterPro" id="IPR036875">
    <property type="entry name" value="Znf_CCHC_sf"/>
</dbReference>
<dbReference type="PANTHER" id="PTHR35317:SF23">
    <property type="entry name" value="OS04G0629600 PROTEIN"/>
    <property type="match status" value="1"/>
</dbReference>
<sequence length="448" mass="50873">MATVNAIPGNLPVFDGKGYEDWCVKMDAILGFQELDEIVKDGFQEPSKNASTEQKETHRENKRLDCKAQVLLHQCVSAKVFQKISQAATSKQAWDILQQVYGNIGRTKKETIADYFNRILVVTNSMRACDEAMADSKIVEKVLRTLTPSFDHIVVAIEESKDLEKMTVEELQNSLEAHEQRVVERKSNDKVTEQALQARTSHNRGGKRPIDKRKIQCYNCDKFGHFAHECWQIGNNNVHSKDKKNDQAHLAQEEDGSDSDQVLLMVTTSSKEDCSSWYLDTGCSNHMTGNRDWLVDFNPNVTTSVRFADNSTILAEGIGKVMITRKNGKTAYMHDVLYIPSMKNNLLSLGQLLEKGFTMAMQANHIEIFDDKQRLVLKAPLSRNRTFKVNLSTAAIQCLSTVNTEEDSWLWHYRYGHLNFKSLHQLSSKQMVLGMPSIHLQQKTVKDA</sequence>
<protein>
    <recommendedName>
        <fullName evidence="3">CCHC-type domain-containing protein</fullName>
    </recommendedName>
</protein>
<feature type="coiled-coil region" evidence="2">
    <location>
        <begin position="161"/>
        <end position="188"/>
    </location>
</feature>
<keyword evidence="2" id="KW-0175">Coiled coil</keyword>
<dbReference type="InterPro" id="IPR054722">
    <property type="entry name" value="PolX-like_BBD"/>
</dbReference>
<gene>
    <name evidence="4" type="ORF">CR513_45970</name>
</gene>
<dbReference type="SMART" id="SM00343">
    <property type="entry name" value="ZnF_C2HC"/>
    <property type="match status" value="1"/>
</dbReference>
<keyword evidence="1" id="KW-0863">Zinc-finger</keyword>
<evidence type="ECO:0000256" key="1">
    <source>
        <dbReference type="PROSITE-ProRule" id="PRU00047"/>
    </source>
</evidence>
<evidence type="ECO:0000259" key="3">
    <source>
        <dbReference type="PROSITE" id="PS50158"/>
    </source>
</evidence>
<dbReference type="PANTHER" id="PTHR35317">
    <property type="entry name" value="OS04G0629600 PROTEIN"/>
    <property type="match status" value="1"/>
</dbReference>
<evidence type="ECO:0000313" key="4">
    <source>
        <dbReference type="EMBL" id="RDX74298.1"/>
    </source>
</evidence>
<dbReference type="OrthoDB" id="1432336at2759"/>
<dbReference type="PROSITE" id="PS50158">
    <property type="entry name" value="ZF_CCHC"/>
    <property type="match status" value="1"/>
</dbReference>